<dbReference type="EMBL" id="CP041046">
    <property type="protein sequence ID" value="QDE39869.1"/>
    <property type="molecule type" value="Genomic_DNA"/>
</dbReference>
<evidence type="ECO:0000313" key="2">
    <source>
        <dbReference type="Proteomes" id="UP000316093"/>
    </source>
</evidence>
<dbReference type="RefSeq" id="WP_139983022.1">
    <property type="nucleotide sequence ID" value="NZ_CP041046.1"/>
</dbReference>
<dbReference type="KEGG" id="lpy:FIV34_11930"/>
<proteinExistence type="predicted"/>
<dbReference type="AlphaFoldDB" id="A0A4Y5Z5M3"/>
<name>A0A4Y5Z5M3_9GAMM</name>
<keyword evidence="2" id="KW-1185">Reference proteome</keyword>
<reference evidence="1 2" key="1">
    <citation type="submission" date="2019-06" db="EMBL/GenBank/DDBJ databases">
        <title>A complete genome sequence for Luteibacter pinisoli MAH-14.</title>
        <authorList>
            <person name="Baltrus D.A."/>
        </authorList>
    </citation>
    <scope>NUCLEOTIDE SEQUENCE [LARGE SCALE GENOMIC DNA]</scope>
    <source>
        <strain evidence="1 2">MAH-14</strain>
    </source>
</reference>
<organism evidence="1 2">
    <name type="scientific">Luteibacter pinisoli</name>
    <dbReference type="NCBI Taxonomy" id="2589080"/>
    <lineage>
        <taxon>Bacteria</taxon>
        <taxon>Pseudomonadati</taxon>
        <taxon>Pseudomonadota</taxon>
        <taxon>Gammaproteobacteria</taxon>
        <taxon>Lysobacterales</taxon>
        <taxon>Rhodanobacteraceae</taxon>
        <taxon>Luteibacter</taxon>
    </lineage>
</organism>
<dbReference type="Proteomes" id="UP000316093">
    <property type="component" value="Chromosome"/>
</dbReference>
<sequence length="128" mass="14234">MPFPSDKVYLDVCVRLGRLIGRRVIKARKSKAGWQTGTKFILLSSDIDAVACDTLTDAALDLRWHIGKWLDTKGADIFCKAVERGAVTADELILIAGDEDHRLRALRDKAHLGLGVPQAHTSRETRRL</sequence>
<protein>
    <submittedName>
        <fullName evidence="1">Uncharacterized protein</fullName>
    </submittedName>
</protein>
<gene>
    <name evidence="1" type="ORF">FIV34_11930</name>
</gene>
<evidence type="ECO:0000313" key="1">
    <source>
        <dbReference type="EMBL" id="QDE39869.1"/>
    </source>
</evidence>
<accession>A0A4Y5Z5M3</accession>